<accession>A0ABS5SCH7</accession>
<gene>
    <name evidence="1" type="ORF">KI810_08390</name>
</gene>
<evidence type="ECO:0008006" key="3">
    <source>
        <dbReference type="Google" id="ProtNLM"/>
    </source>
</evidence>
<organism evidence="1 2">
    <name type="scientific">Geomobilimonas luticola</name>
    <dbReference type="NCBI Taxonomy" id="1114878"/>
    <lineage>
        <taxon>Bacteria</taxon>
        <taxon>Pseudomonadati</taxon>
        <taxon>Thermodesulfobacteriota</taxon>
        <taxon>Desulfuromonadia</taxon>
        <taxon>Geobacterales</taxon>
        <taxon>Geobacteraceae</taxon>
        <taxon>Geomobilimonas</taxon>
    </lineage>
</organism>
<comment type="caution">
    <text evidence="1">The sequence shown here is derived from an EMBL/GenBank/DDBJ whole genome shotgun (WGS) entry which is preliminary data.</text>
</comment>
<evidence type="ECO:0000313" key="2">
    <source>
        <dbReference type="Proteomes" id="UP000756860"/>
    </source>
</evidence>
<dbReference type="Proteomes" id="UP000756860">
    <property type="component" value="Unassembled WGS sequence"/>
</dbReference>
<protein>
    <recommendedName>
        <fullName evidence="3">TonB C-terminal domain-containing protein</fullName>
    </recommendedName>
</protein>
<proteinExistence type="predicted"/>
<sequence>MNKLLIVQVTAIFLVIFGDTLSFGQQIVPGEDGFKSVYAVMTSGAYRKEKVSCKLSGDTWILSGPFYEYNTLNEYRNVRGKLEVRNIAFEYEQRGLYHPELRPPILREWVPVEVNGNVYGYMYVYYVDVSSGHVAEIENKIRGEIISSNPPRVKEIITSSANRAIRIPGETGRFTGGEGRAECIFEWRLK</sequence>
<dbReference type="EMBL" id="JAHCVK010000002">
    <property type="protein sequence ID" value="MBT0653070.1"/>
    <property type="molecule type" value="Genomic_DNA"/>
</dbReference>
<reference evidence="1 2" key="1">
    <citation type="submission" date="2021-05" db="EMBL/GenBank/DDBJ databases">
        <title>The draft genome of Geobacter luticola JCM 17780.</title>
        <authorList>
            <person name="Xu Z."/>
            <person name="Masuda Y."/>
            <person name="Itoh H."/>
            <person name="Senoo K."/>
        </authorList>
    </citation>
    <scope>NUCLEOTIDE SEQUENCE [LARGE SCALE GENOMIC DNA]</scope>
    <source>
        <strain evidence="1 2">JCM 17780</strain>
    </source>
</reference>
<name>A0ABS5SCH7_9BACT</name>
<dbReference type="RefSeq" id="WP_214175052.1">
    <property type="nucleotide sequence ID" value="NZ_JAHCVK010000002.1"/>
</dbReference>
<evidence type="ECO:0000313" key="1">
    <source>
        <dbReference type="EMBL" id="MBT0653070.1"/>
    </source>
</evidence>
<keyword evidence="2" id="KW-1185">Reference proteome</keyword>